<dbReference type="STRING" id="6526.A0A2C9JVD2"/>
<feature type="region of interest" description="Disordered" evidence="3">
    <location>
        <begin position="1"/>
        <end position="155"/>
    </location>
</feature>
<evidence type="ECO:0000313" key="7">
    <source>
        <dbReference type="Proteomes" id="UP001165740"/>
    </source>
</evidence>
<dbReference type="Proteomes" id="UP001165740">
    <property type="component" value="Chromosome 15"/>
</dbReference>
<evidence type="ECO:0000313" key="12">
    <source>
        <dbReference type="RefSeq" id="XP_055867689.1"/>
    </source>
</evidence>
<feature type="region of interest" description="Disordered" evidence="3">
    <location>
        <begin position="327"/>
        <end position="359"/>
    </location>
</feature>
<accession>A0A2C9JVD2</accession>
<protein>
    <recommendedName>
        <fullName evidence="2">Vacuolar protein sorting-associated protein 72 homolog</fullName>
    </recommendedName>
</protein>
<dbReference type="GeneID" id="106069675"/>
<evidence type="ECO:0000256" key="3">
    <source>
        <dbReference type="SAM" id="MobiDB-lite"/>
    </source>
</evidence>
<evidence type="ECO:0000256" key="2">
    <source>
        <dbReference type="ARBA" id="ARBA00020000"/>
    </source>
</evidence>
<reference evidence="5" key="1">
    <citation type="submission" date="2020-05" db="UniProtKB">
        <authorList>
            <consortium name="EnsemblMetazoa"/>
        </authorList>
    </citation>
    <scope>IDENTIFICATION</scope>
    <source>
        <strain evidence="5">BB02</strain>
    </source>
</reference>
<keyword evidence="7" id="KW-1185">Reference proteome</keyword>
<dbReference type="Pfam" id="PF05764">
    <property type="entry name" value="YL1"/>
    <property type="match status" value="1"/>
</dbReference>
<name>A0A2C9JVD2_BIOGL</name>
<evidence type="ECO:0000313" key="6">
    <source>
        <dbReference type="Proteomes" id="UP000076420"/>
    </source>
</evidence>
<dbReference type="RefSeq" id="XP_055867689.1">
    <property type="nucleotide sequence ID" value="XM_056011714.1"/>
</dbReference>
<dbReference type="RefSeq" id="XP_013084836.1">
    <property type="nucleotide sequence ID" value="XM_013229382.2"/>
</dbReference>
<dbReference type="PANTHER" id="PTHR13275:SF4">
    <property type="entry name" value="VACUOLAR PROTEIN SORTING-ASSOCIATED PROTEIN 72 HOMOLOG"/>
    <property type="match status" value="1"/>
</dbReference>
<feature type="compositionally biased region" description="Basic and acidic residues" evidence="3">
    <location>
        <begin position="1"/>
        <end position="10"/>
    </location>
</feature>
<dbReference type="KEGG" id="bgt:106069675"/>
<evidence type="ECO:0000259" key="4">
    <source>
        <dbReference type="SMART" id="SM00993"/>
    </source>
</evidence>
<feature type="compositionally biased region" description="Basic and acidic residues" evidence="3">
    <location>
        <begin position="89"/>
        <end position="103"/>
    </location>
</feature>
<dbReference type="AlphaFoldDB" id="A0A2C9JVD2"/>
<dbReference type="PANTHER" id="PTHR13275">
    <property type="entry name" value="YL-1 PROTEIN TRANSCRIPTION FACTOR-LIKE 1"/>
    <property type="match status" value="1"/>
</dbReference>
<evidence type="ECO:0000313" key="8">
    <source>
        <dbReference type="RefSeq" id="XP_013084835.1"/>
    </source>
</evidence>
<dbReference type="RefSeq" id="XP_013084835.1">
    <property type="nucleotide sequence ID" value="XM_013229381.2"/>
</dbReference>
<evidence type="ECO:0000256" key="1">
    <source>
        <dbReference type="ARBA" id="ARBA00006832"/>
    </source>
</evidence>
<comment type="similarity">
    <text evidence="1">Belongs to the VPS72/YL1 family.</text>
</comment>
<dbReference type="RefSeq" id="XP_055867686.1">
    <property type="nucleotide sequence ID" value="XM_056011711.1"/>
</dbReference>
<dbReference type="SMART" id="SM00993">
    <property type="entry name" value="YL1_C"/>
    <property type="match status" value="1"/>
</dbReference>
<feature type="compositionally biased region" description="Basic and acidic residues" evidence="3">
    <location>
        <begin position="146"/>
        <end position="155"/>
    </location>
</feature>
<dbReference type="OMA" id="TGPTIRY"/>
<proteinExistence type="inferred from homology"/>
<dbReference type="InterPro" id="IPR013272">
    <property type="entry name" value="Vps72/YL1_C"/>
</dbReference>
<sequence>MLATQREKRINAGNKMSKLLEAEDDDDFYKTTYGGFDEEEEDKDYNSSQSDSDDVIDSDFSIDENDEVKSDDDVEGKPTKKRKGVVTKAYKDPKGEKDKEKKPVVKKPKKEKPKEIPSTVQIYVSPERKSVRRSTALKSEAASSRQKLDLEKDKMLKDMAAKKNVSHIRRMTQEELLEEAKITEIQNMKSLENYQKLELEKKRARVVKQVYQGPIIRYHSLTMPLIEELPYEPDVDVDSEDLSRPHRVAEVKKPELTVDEKCERTFITFTDESTFREIFPQVKIKPPGKTLCPVTKLPAKYLDPITQTPYSNAQAFRLIRDAYSRQLESESKSRASSPLVGVKRKEKNEDSPQTVSVTV</sequence>
<feature type="domain" description="Vps72/YL1 C-terminal" evidence="4">
    <location>
        <begin position="290"/>
        <end position="319"/>
    </location>
</feature>
<gene>
    <name evidence="5" type="primary">106069675</name>
    <name evidence="8 9 10 11 12" type="synonym">LOC106069675</name>
</gene>
<dbReference type="InterPro" id="IPR046757">
    <property type="entry name" value="YL1_N"/>
</dbReference>
<dbReference type="OrthoDB" id="78296at2759"/>
<dbReference type="Pfam" id="PF08265">
    <property type="entry name" value="YL1_C"/>
    <property type="match status" value="1"/>
</dbReference>
<reference evidence="8 9" key="2">
    <citation type="submission" date="2025-04" db="UniProtKB">
        <authorList>
            <consortium name="RefSeq"/>
        </authorList>
    </citation>
    <scope>IDENTIFICATION</scope>
</reference>
<evidence type="ECO:0000313" key="5">
    <source>
        <dbReference type="EnsemblMetazoa" id="BGLB008611-PC"/>
    </source>
</evidence>
<dbReference type="GO" id="GO:0005634">
    <property type="term" value="C:nucleus"/>
    <property type="evidence" value="ECO:0007669"/>
    <property type="project" value="TreeGrafter"/>
</dbReference>
<evidence type="ECO:0000313" key="11">
    <source>
        <dbReference type="RefSeq" id="XP_055867687.1"/>
    </source>
</evidence>
<dbReference type="VEuPathDB" id="VectorBase:BGLAX_046218"/>
<dbReference type="EnsemblMetazoa" id="BGLB008611-RD">
    <property type="protein sequence ID" value="BGLB008611-PD"/>
    <property type="gene ID" value="BGLB008611"/>
</dbReference>
<dbReference type="RefSeq" id="XP_055867687.1">
    <property type="nucleotide sequence ID" value="XM_056011712.1"/>
</dbReference>
<evidence type="ECO:0000313" key="9">
    <source>
        <dbReference type="RefSeq" id="XP_013084836.1"/>
    </source>
</evidence>
<organism evidence="5 6">
    <name type="scientific">Biomphalaria glabrata</name>
    <name type="common">Bloodfluke planorb</name>
    <name type="synonym">Freshwater snail</name>
    <dbReference type="NCBI Taxonomy" id="6526"/>
    <lineage>
        <taxon>Eukaryota</taxon>
        <taxon>Metazoa</taxon>
        <taxon>Spiralia</taxon>
        <taxon>Lophotrochozoa</taxon>
        <taxon>Mollusca</taxon>
        <taxon>Gastropoda</taxon>
        <taxon>Heterobranchia</taxon>
        <taxon>Euthyneura</taxon>
        <taxon>Panpulmonata</taxon>
        <taxon>Hygrophila</taxon>
        <taxon>Lymnaeoidea</taxon>
        <taxon>Planorbidae</taxon>
        <taxon>Biomphalaria</taxon>
    </lineage>
</organism>
<dbReference type="EnsemblMetazoa" id="BGLB008611-RC">
    <property type="protein sequence ID" value="BGLB008611-PC"/>
    <property type="gene ID" value="BGLB008611"/>
</dbReference>
<feature type="compositionally biased region" description="Acidic residues" evidence="3">
    <location>
        <begin position="51"/>
        <end position="74"/>
    </location>
</feature>
<dbReference type="Proteomes" id="UP000076420">
    <property type="component" value="Unassembled WGS sequence"/>
</dbReference>
<evidence type="ECO:0000313" key="10">
    <source>
        <dbReference type="RefSeq" id="XP_055867686.1"/>
    </source>
</evidence>
<dbReference type="VEuPathDB" id="VectorBase:BGLB008611"/>